<sequence>IIINSHTVQLTCPTTEIIISATKAKTKHYINYLYCLCCEVFFLQIMTKIKFTTEDEEKIIDFVRSHEILYNKRHKEFRDSEKKQRLWLEIAEQLDIKAEAVKGKWTTMRDYFMRTKDKRGNGSVAPLTKRDESLMFLMDTSLRKKSCMKANTRPSKQHTDSAKVCNAVLTTKKERTPAAPPVESSRRAGKRNSAFAEIQQTTPPELISKKRATLVEPLPPKPSKVPKLTQNNSLQIFFESIASTMRTFPPLSIAKIKLQISQLVGNEEIALAERNANTEVFYLTKNQIVYESERESEVDYGSSNESAA</sequence>
<evidence type="ECO:0000259" key="2">
    <source>
        <dbReference type="PROSITE" id="PS51029"/>
    </source>
</evidence>
<feature type="non-terminal residue" evidence="4">
    <location>
        <position position="1"/>
    </location>
</feature>
<dbReference type="PANTHER" id="PTHR12243:SF67">
    <property type="entry name" value="COREPRESSOR OF PANGOLIN, ISOFORM A-RELATED"/>
    <property type="match status" value="1"/>
</dbReference>
<organism evidence="4">
    <name type="scientific">Bactrocera latifrons</name>
    <name type="common">Malaysian fruit fly</name>
    <name type="synonym">Chaetodacus latifrons</name>
    <dbReference type="NCBI Taxonomy" id="174628"/>
    <lineage>
        <taxon>Eukaryota</taxon>
        <taxon>Metazoa</taxon>
        <taxon>Ecdysozoa</taxon>
        <taxon>Arthropoda</taxon>
        <taxon>Hexapoda</taxon>
        <taxon>Insecta</taxon>
        <taxon>Pterygota</taxon>
        <taxon>Neoptera</taxon>
        <taxon>Endopterygota</taxon>
        <taxon>Diptera</taxon>
        <taxon>Brachycera</taxon>
        <taxon>Muscomorpha</taxon>
        <taxon>Tephritoidea</taxon>
        <taxon>Tephritidae</taxon>
        <taxon>Bactrocera</taxon>
        <taxon>Bactrocera</taxon>
    </lineage>
</organism>
<dbReference type="InterPro" id="IPR006578">
    <property type="entry name" value="MADF-dom"/>
</dbReference>
<dbReference type="InterPro" id="IPR039353">
    <property type="entry name" value="TF_Adf1"/>
</dbReference>
<accession>A0A0K8VF10</accession>
<evidence type="ECO:0000313" key="3">
    <source>
        <dbReference type="EMBL" id="JAI36726.1"/>
    </source>
</evidence>
<dbReference type="PROSITE" id="PS51029">
    <property type="entry name" value="MADF"/>
    <property type="match status" value="1"/>
</dbReference>
<feature type="region of interest" description="Disordered" evidence="1">
    <location>
        <begin position="173"/>
        <end position="202"/>
    </location>
</feature>
<dbReference type="PANTHER" id="PTHR12243">
    <property type="entry name" value="MADF DOMAIN TRANSCRIPTION FACTOR"/>
    <property type="match status" value="1"/>
</dbReference>
<dbReference type="SMART" id="SM00595">
    <property type="entry name" value="MADF"/>
    <property type="match status" value="1"/>
</dbReference>
<dbReference type="Pfam" id="PF10545">
    <property type="entry name" value="MADF_DNA_bdg"/>
    <property type="match status" value="1"/>
</dbReference>
<name>A0A0K8VF10_BACLA</name>
<feature type="domain" description="MADF" evidence="2">
    <location>
        <begin position="58"/>
        <end position="142"/>
    </location>
</feature>
<dbReference type="GO" id="GO:0003677">
    <property type="term" value="F:DNA binding"/>
    <property type="evidence" value="ECO:0007669"/>
    <property type="project" value="InterPro"/>
</dbReference>
<protein>
    <recommendedName>
        <fullName evidence="2">MADF domain-containing protein</fullName>
    </recommendedName>
</protein>
<dbReference type="OrthoDB" id="5984255at2759"/>
<dbReference type="InterPro" id="IPR004210">
    <property type="entry name" value="BESS_motif"/>
</dbReference>
<reference evidence="4" key="1">
    <citation type="submission" date="2015-06" db="EMBL/GenBank/DDBJ databases">
        <authorList>
            <person name="Hoefler B.C."/>
            <person name="Straight P.D."/>
        </authorList>
    </citation>
    <scope>NUCLEOTIDE SEQUENCE</scope>
</reference>
<proteinExistence type="predicted"/>
<evidence type="ECO:0000256" key="1">
    <source>
        <dbReference type="SAM" id="MobiDB-lite"/>
    </source>
</evidence>
<dbReference type="EMBL" id="GDHF01014897">
    <property type="protein sequence ID" value="JAI37417.1"/>
    <property type="molecule type" value="Transcribed_RNA"/>
</dbReference>
<evidence type="ECO:0000313" key="4">
    <source>
        <dbReference type="EMBL" id="JAI37417.1"/>
    </source>
</evidence>
<dbReference type="EMBL" id="GDHF01015588">
    <property type="protein sequence ID" value="JAI36726.1"/>
    <property type="molecule type" value="Transcribed_RNA"/>
</dbReference>
<gene>
    <name evidence="4" type="ORF">c0_g1_i1</name>
    <name evidence="3" type="ORF">c0_g1_i5</name>
</gene>
<dbReference type="AlphaFoldDB" id="A0A0K8VF10"/>
<dbReference type="Pfam" id="PF02944">
    <property type="entry name" value="BESS"/>
    <property type="match status" value="1"/>
</dbReference>